<evidence type="ECO:0000313" key="4">
    <source>
        <dbReference type="Proteomes" id="UP000288805"/>
    </source>
</evidence>
<keyword evidence="1" id="KW-1133">Transmembrane helix</keyword>
<evidence type="ECO:0000256" key="1">
    <source>
        <dbReference type="SAM" id="Phobius"/>
    </source>
</evidence>
<gene>
    <name evidence="3" type="ORF">CK203_060176</name>
    <name evidence="2" type="ORF">CK203_115134</name>
</gene>
<keyword evidence="1" id="KW-0472">Membrane</keyword>
<feature type="transmembrane region" description="Helical" evidence="1">
    <location>
        <begin position="65"/>
        <end position="85"/>
    </location>
</feature>
<feature type="transmembrane region" description="Helical" evidence="1">
    <location>
        <begin position="12"/>
        <end position="30"/>
    </location>
</feature>
<keyword evidence="1" id="KW-0812">Transmembrane</keyword>
<evidence type="ECO:0000313" key="2">
    <source>
        <dbReference type="EMBL" id="RVW58455.1"/>
    </source>
</evidence>
<dbReference type="Proteomes" id="UP000288805">
    <property type="component" value="Unassembled WGS sequence"/>
</dbReference>
<accession>A0A438FEQ2</accession>
<dbReference type="EMBL" id="QGNW01000533">
    <property type="protein sequence ID" value="RVW68466.1"/>
    <property type="molecule type" value="Genomic_DNA"/>
</dbReference>
<name>A0A438FEQ2_VITVI</name>
<protein>
    <submittedName>
        <fullName evidence="2">Uncharacterized protein</fullName>
    </submittedName>
</protein>
<proteinExistence type="predicted"/>
<dbReference type="EMBL" id="QGNW01000950">
    <property type="protein sequence ID" value="RVW58455.1"/>
    <property type="molecule type" value="Genomic_DNA"/>
</dbReference>
<organism evidence="2 4">
    <name type="scientific">Vitis vinifera</name>
    <name type="common">Grape</name>
    <dbReference type="NCBI Taxonomy" id="29760"/>
    <lineage>
        <taxon>Eukaryota</taxon>
        <taxon>Viridiplantae</taxon>
        <taxon>Streptophyta</taxon>
        <taxon>Embryophyta</taxon>
        <taxon>Tracheophyta</taxon>
        <taxon>Spermatophyta</taxon>
        <taxon>Magnoliopsida</taxon>
        <taxon>eudicotyledons</taxon>
        <taxon>Gunneridae</taxon>
        <taxon>Pentapetalae</taxon>
        <taxon>rosids</taxon>
        <taxon>Vitales</taxon>
        <taxon>Vitaceae</taxon>
        <taxon>Viteae</taxon>
        <taxon>Vitis</taxon>
    </lineage>
</organism>
<comment type="caution">
    <text evidence="2">The sequence shown here is derived from an EMBL/GenBank/DDBJ whole genome shotgun (WGS) entry which is preliminary data.</text>
</comment>
<evidence type="ECO:0000313" key="3">
    <source>
        <dbReference type="EMBL" id="RVW68466.1"/>
    </source>
</evidence>
<feature type="transmembrane region" description="Helical" evidence="1">
    <location>
        <begin position="42"/>
        <end position="59"/>
    </location>
</feature>
<reference evidence="2 4" key="1">
    <citation type="journal article" date="2018" name="PLoS Genet.">
        <title>Population sequencing reveals clonal diversity and ancestral inbreeding in the grapevine cultivar Chardonnay.</title>
        <authorList>
            <person name="Roach M.J."/>
            <person name="Johnson D.L."/>
            <person name="Bohlmann J."/>
            <person name="van Vuuren H.J."/>
            <person name="Jones S.J."/>
            <person name="Pretorius I.S."/>
            <person name="Schmidt S.A."/>
            <person name="Borneman A.R."/>
        </authorList>
    </citation>
    <scope>NUCLEOTIDE SEQUENCE [LARGE SCALE GENOMIC DNA]</scope>
    <source>
        <strain evidence="4">cv. Chardonnay</strain>
        <strain evidence="2">I10V1</strain>
        <tissue evidence="2">Leaf</tissue>
    </source>
</reference>
<dbReference type="AlphaFoldDB" id="A0A438FEQ2"/>
<sequence>MWKVCYPTVYLWSQVGSSLSGHLLVAILELSAKGCDDFSNDVPWAIEPIALGFLALVVLLDETRIAFTIHTFLAFFPFYLAKLGIAYKHWLIELQEVY</sequence>